<sequence length="192" mass="21524">MRTSNQKKLIKIITMPIRVLKKGKDMYIKSMMGVAQKPRYGSTNMKGSLKKVQPVSSGLPKSLSASAASSRSSTLETDQDLRDLTRANSTSGIGSLDVDLYMKQLIKEEQMKKLKELMERNNFSKSKSLRGGMARSCSVGMGRIDEDKAYEFEEEEEVEELGSQFNGRTKYEGMYSRSTSNGFRKTTSVPVF</sequence>
<dbReference type="EMBL" id="CP093345">
    <property type="protein sequence ID" value="WOG91890.1"/>
    <property type="molecule type" value="Genomic_DNA"/>
</dbReference>
<feature type="compositionally biased region" description="Low complexity" evidence="1">
    <location>
        <begin position="56"/>
        <end position="75"/>
    </location>
</feature>
<reference evidence="2" key="1">
    <citation type="journal article" date="2016" name="Nat. Genet.">
        <title>A high-quality carrot genome assembly provides new insights into carotenoid accumulation and asterid genome evolution.</title>
        <authorList>
            <person name="Iorizzo M."/>
            <person name="Ellison S."/>
            <person name="Senalik D."/>
            <person name="Zeng P."/>
            <person name="Satapoomin P."/>
            <person name="Huang J."/>
            <person name="Bowman M."/>
            <person name="Iovene M."/>
            <person name="Sanseverino W."/>
            <person name="Cavagnaro P."/>
            <person name="Yildiz M."/>
            <person name="Macko-Podgorni A."/>
            <person name="Moranska E."/>
            <person name="Grzebelus E."/>
            <person name="Grzebelus D."/>
            <person name="Ashrafi H."/>
            <person name="Zheng Z."/>
            <person name="Cheng S."/>
            <person name="Spooner D."/>
            <person name="Van Deynze A."/>
            <person name="Simon P."/>
        </authorList>
    </citation>
    <scope>NUCLEOTIDE SEQUENCE</scope>
    <source>
        <tissue evidence="2">Leaf</tissue>
    </source>
</reference>
<dbReference type="Proteomes" id="UP000077755">
    <property type="component" value="Chromosome 3"/>
</dbReference>
<keyword evidence="3" id="KW-1185">Reference proteome</keyword>
<name>A0A166AE74_DAUCS</name>
<evidence type="ECO:0000256" key="1">
    <source>
        <dbReference type="SAM" id="MobiDB-lite"/>
    </source>
</evidence>
<dbReference type="PIRSF" id="PIRSF031279">
    <property type="entry name" value="UCP031279"/>
    <property type="match status" value="1"/>
</dbReference>
<dbReference type="PANTHER" id="PTHR33526:SF13">
    <property type="entry name" value="TYROSINE-PROTEIN PHOSPHATASE 3-LIKE"/>
    <property type="match status" value="1"/>
</dbReference>
<dbReference type="AlphaFoldDB" id="A0A166AE74"/>
<dbReference type="KEGG" id="dcr:108212240"/>
<dbReference type="Gramene" id="KZN01116">
    <property type="protein sequence ID" value="KZN01116"/>
    <property type="gene ID" value="DCAR_009870"/>
</dbReference>
<feature type="region of interest" description="Disordered" evidence="1">
    <location>
        <begin position="38"/>
        <end position="88"/>
    </location>
</feature>
<reference evidence="2" key="2">
    <citation type="submission" date="2022-03" db="EMBL/GenBank/DDBJ databases">
        <title>Draft title - Genomic analysis of global carrot germplasm unveils the trajectory of domestication and the origin of high carotenoid orange carrot.</title>
        <authorList>
            <person name="Iorizzo M."/>
            <person name="Ellison S."/>
            <person name="Senalik D."/>
            <person name="Macko-Podgorni A."/>
            <person name="Grzebelus D."/>
            <person name="Bostan H."/>
            <person name="Rolling W."/>
            <person name="Curaba J."/>
            <person name="Simon P."/>
        </authorList>
    </citation>
    <scope>NUCLEOTIDE SEQUENCE</scope>
    <source>
        <tissue evidence="2">Leaf</tissue>
    </source>
</reference>
<protein>
    <submittedName>
        <fullName evidence="2">Uncharacterized protein</fullName>
    </submittedName>
</protein>
<dbReference type="OrthoDB" id="1679543at2759"/>
<organism evidence="2 3">
    <name type="scientific">Daucus carota subsp. sativus</name>
    <name type="common">Carrot</name>
    <dbReference type="NCBI Taxonomy" id="79200"/>
    <lineage>
        <taxon>Eukaryota</taxon>
        <taxon>Viridiplantae</taxon>
        <taxon>Streptophyta</taxon>
        <taxon>Embryophyta</taxon>
        <taxon>Tracheophyta</taxon>
        <taxon>Spermatophyta</taxon>
        <taxon>Magnoliopsida</taxon>
        <taxon>eudicotyledons</taxon>
        <taxon>Gunneridae</taxon>
        <taxon>Pentapetalae</taxon>
        <taxon>asterids</taxon>
        <taxon>campanulids</taxon>
        <taxon>Apiales</taxon>
        <taxon>Apiaceae</taxon>
        <taxon>Apioideae</taxon>
        <taxon>Scandiceae</taxon>
        <taxon>Daucinae</taxon>
        <taxon>Daucus</taxon>
        <taxon>Daucus sect. Daucus</taxon>
    </lineage>
</organism>
<dbReference type="PANTHER" id="PTHR33526">
    <property type="entry name" value="OS07G0123800 PROTEIN"/>
    <property type="match status" value="1"/>
</dbReference>
<evidence type="ECO:0000313" key="3">
    <source>
        <dbReference type="Proteomes" id="UP000077755"/>
    </source>
</evidence>
<dbReference type="InterPro" id="IPR016972">
    <property type="entry name" value="UCP031279"/>
</dbReference>
<accession>A0A166AE74</accession>
<proteinExistence type="predicted"/>
<gene>
    <name evidence="2" type="ORF">DCAR_0311145</name>
</gene>
<evidence type="ECO:0000313" key="2">
    <source>
        <dbReference type="EMBL" id="WOG91890.1"/>
    </source>
</evidence>